<dbReference type="InterPro" id="IPR016454">
    <property type="entry name" value="Cysteine_dSase"/>
</dbReference>
<dbReference type="InterPro" id="IPR010969">
    <property type="entry name" value="Cys_dSase-rel_unknwn_funct"/>
</dbReference>
<keyword evidence="7" id="KW-0808">Transferase</keyword>
<evidence type="ECO:0000256" key="3">
    <source>
        <dbReference type="ARBA" id="ARBA00012239"/>
    </source>
</evidence>
<name>A0A5C0SKH0_CRATE</name>
<evidence type="ECO:0000256" key="1">
    <source>
        <dbReference type="ARBA" id="ARBA00001933"/>
    </source>
</evidence>
<dbReference type="Pfam" id="PF00266">
    <property type="entry name" value="Aminotran_5"/>
    <property type="match status" value="1"/>
</dbReference>
<keyword evidence="7" id="KW-0032">Aminotransferase</keyword>
<dbReference type="InterPro" id="IPR000192">
    <property type="entry name" value="Aminotrans_V_dom"/>
</dbReference>
<accession>A0A5C0SKH0</accession>
<proteinExistence type="inferred from homology"/>
<dbReference type="PIRSF" id="PIRSF005572">
    <property type="entry name" value="NifS"/>
    <property type="match status" value="1"/>
</dbReference>
<evidence type="ECO:0000256" key="4">
    <source>
        <dbReference type="ARBA" id="ARBA00022898"/>
    </source>
</evidence>
<dbReference type="Gene3D" id="3.40.640.10">
    <property type="entry name" value="Type I PLP-dependent aspartate aminotransferase-like (Major domain)"/>
    <property type="match status" value="1"/>
</dbReference>
<dbReference type="KEGG" id="crs:FQB35_14860"/>
<evidence type="ECO:0000259" key="6">
    <source>
        <dbReference type="Pfam" id="PF00266"/>
    </source>
</evidence>
<dbReference type="InterPro" id="IPR015421">
    <property type="entry name" value="PyrdxlP-dep_Trfase_major"/>
</dbReference>
<dbReference type="Proteomes" id="UP000324646">
    <property type="component" value="Chromosome"/>
</dbReference>
<comment type="similarity">
    <text evidence="2">Belongs to the class-V pyridoxal-phosphate-dependent aminotransferase family. Csd subfamily.</text>
</comment>
<dbReference type="EC" id="2.8.1.7" evidence="3"/>
<dbReference type="PANTHER" id="PTHR43586:SF4">
    <property type="entry name" value="ISOPENICILLIN N EPIMERASE"/>
    <property type="match status" value="1"/>
</dbReference>
<keyword evidence="8" id="KW-1185">Reference proteome</keyword>
<dbReference type="PANTHER" id="PTHR43586">
    <property type="entry name" value="CYSTEINE DESULFURASE"/>
    <property type="match status" value="1"/>
</dbReference>
<protein>
    <recommendedName>
        <fullName evidence="3">cysteine desulfurase</fullName>
        <ecNumber evidence="3">2.8.1.7</ecNumber>
    </recommendedName>
</protein>
<feature type="domain" description="Aminotransferase class V" evidence="6">
    <location>
        <begin position="4"/>
        <end position="371"/>
    </location>
</feature>
<dbReference type="AlphaFoldDB" id="A0A5C0SKH0"/>
<keyword evidence="4" id="KW-0663">Pyridoxal phosphate</keyword>
<evidence type="ECO:0000256" key="2">
    <source>
        <dbReference type="ARBA" id="ARBA00010447"/>
    </source>
</evidence>
<comment type="cofactor">
    <cofactor evidence="1">
        <name>pyridoxal 5'-phosphate</name>
        <dbReference type="ChEBI" id="CHEBI:597326"/>
    </cofactor>
</comment>
<sequence>MKSVYLDNGATAFPKAPGVVESMTNYLTNIGCNINRGAYDSSFEAENIVYETRELICELFNFDKAENVVFTKNITESLNVLIKGILNKGDHVIVSSMEHNAVMRPIYTLLEKGIEFSRVPCNQLGELKAEDIKGYIKPNTKAIIMTHASNVCGTVLPLKEVGHICKKEGIFFIVDTAQTAGFLEINYKDLCADAIAFTGHKALLGPQGTGGFVINDKLVSYIAPLIEGGTGSLSEYEVQPDYMPDKFEAGTLNIPGIYGLNTALRYILNEGIVTIKEKELYLLKVFLEKVQDISGIRLVGKTGIEGRTAAVSIDFLESDNGQIAYRLYKDFGIMTRCGLHCAPSAHKTLKTFPSGTVRFSFSHFNTIEEVNYTIDKIYKCMKE</sequence>
<dbReference type="GO" id="GO:0008483">
    <property type="term" value="F:transaminase activity"/>
    <property type="evidence" value="ECO:0007669"/>
    <property type="project" value="UniProtKB-KW"/>
</dbReference>
<dbReference type="InterPro" id="IPR015422">
    <property type="entry name" value="PyrdxlP-dep_Trfase_small"/>
</dbReference>
<evidence type="ECO:0000313" key="7">
    <source>
        <dbReference type="EMBL" id="QEK13439.1"/>
    </source>
</evidence>
<dbReference type="EMBL" id="CP042243">
    <property type="protein sequence ID" value="QEK13439.1"/>
    <property type="molecule type" value="Genomic_DNA"/>
</dbReference>
<reference evidence="7 8" key="1">
    <citation type="submission" date="2019-07" db="EMBL/GenBank/DDBJ databases">
        <title>Complete genome of Crassaminicella thermophila SY095.</title>
        <authorList>
            <person name="Li X."/>
        </authorList>
    </citation>
    <scope>NUCLEOTIDE SEQUENCE [LARGE SCALE GENOMIC DNA]</scope>
    <source>
        <strain evidence="7 8">SY095</strain>
    </source>
</reference>
<dbReference type="OrthoDB" id="9804366at2"/>
<dbReference type="NCBIfam" id="TIGR01977">
    <property type="entry name" value="am_tr_V_EF2568"/>
    <property type="match status" value="1"/>
</dbReference>
<dbReference type="Gene3D" id="3.90.1150.10">
    <property type="entry name" value="Aspartate Aminotransferase, domain 1"/>
    <property type="match status" value="1"/>
</dbReference>
<gene>
    <name evidence="7" type="ORF">FQB35_14860</name>
</gene>
<dbReference type="RefSeq" id="WP_148810611.1">
    <property type="nucleotide sequence ID" value="NZ_CP042243.1"/>
</dbReference>
<organism evidence="7 8">
    <name type="scientific">Crassaminicella thermophila</name>
    <dbReference type="NCBI Taxonomy" id="2599308"/>
    <lineage>
        <taxon>Bacteria</taxon>
        <taxon>Bacillati</taxon>
        <taxon>Bacillota</taxon>
        <taxon>Clostridia</taxon>
        <taxon>Eubacteriales</taxon>
        <taxon>Clostridiaceae</taxon>
        <taxon>Crassaminicella</taxon>
    </lineage>
</organism>
<dbReference type="InterPro" id="IPR015424">
    <property type="entry name" value="PyrdxlP-dep_Trfase"/>
</dbReference>
<comment type="catalytic activity">
    <reaction evidence="5">
        <text>(sulfur carrier)-H + L-cysteine = (sulfur carrier)-SH + L-alanine</text>
        <dbReference type="Rhea" id="RHEA:43892"/>
        <dbReference type="Rhea" id="RHEA-COMP:14737"/>
        <dbReference type="Rhea" id="RHEA-COMP:14739"/>
        <dbReference type="ChEBI" id="CHEBI:29917"/>
        <dbReference type="ChEBI" id="CHEBI:35235"/>
        <dbReference type="ChEBI" id="CHEBI:57972"/>
        <dbReference type="ChEBI" id="CHEBI:64428"/>
        <dbReference type="EC" id="2.8.1.7"/>
    </reaction>
</comment>
<evidence type="ECO:0000313" key="8">
    <source>
        <dbReference type="Proteomes" id="UP000324646"/>
    </source>
</evidence>
<dbReference type="SUPFAM" id="SSF53383">
    <property type="entry name" value="PLP-dependent transferases"/>
    <property type="match status" value="1"/>
</dbReference>
<dbReference type="GO" id="GO:0031071">
    <property type="term" value="F:cysteine desulfurase activity"/>
    <property type="evidence" value="ECO:0007669"/>
    <property type="project" value="UniProtKB-EC"/>
</dbReference>
<evidence type="ECO:0000256" key="5">
    <source>
        <dbReference type="ARBA" id="ARBA00050776"/>
    </source>
</evidence>